<dbReference type="Proteomes" id="UP000789702">
    <property type="component" value="Unassembled WGS sequence"/>
</dbReference>
<gene>
    <name evidence="1" type="ORF">DHETER_LOCUS1798</name>
</gene>
<name>A0ACA9KH18_9GLOM</name>
<dbReference type="EMBL" id="CAJVPU010001157">
    <property type="protein sequence ID" value="CAG8472963.1"/>
    <property type="molecule type" value="Genomic_DNA"/>
</dbReference>
<evidence type="ECO:0000313" key="2">
    <source>
        <dbReference type="Proteomes" id="UP000789702"/>
    </source>
</evidence>
<reference evidence="1" key="1">
    <citation type="submission" date="2021-06" db="EMBL/GenBank/DDBJ databases">
        <authorList>
            <person name="Kallberg Y."/>
            <person name="Tangrot J."/>
            <person name="Rosling A."/>
        </authorList>
    </citation>
    <scope>NUCLEOTIDE SEQUENCE</scope>
    <source>
        <strain evidence="1">IL203A</strain>
    </source>
</reference>
<protein>
    <submittedName>
        <fullName evidence="1">16416_t:CDS:1</fullName>
    </submittedName>
</protein>
<sequence>MKSLYFPRALLPTQTLPISAPPSLGDARVPGTELVIPLGMGILFLSGLCTVYVIIRTMSRWKTTKRSLPMALRGFPLFEGRPWPTDDCRLIGGVTFFLVSCNMILVGSLAMLTFLRICRKWYIDLGKCDYKLFAFLISLSFVFTMAGIQSFGASKYW</sequence>
<comment type="caution">
    <text evidence="1">The sequence shown here is derived from an EMBL/GenBank/DDBJ whole genome shotgun (WGS) entry which is preliminary data.</text>
</comment>
<organism evidence="1 2">
    <name type="scientific">Dentiscutata heterogama</name>
    <dbReference type="NCBI Taxonomy" id="1316150"/>
    <lineage>
        <taxon>Eukaryota</taxon>
        <taxon>Fungi</taxon>
        <taxon>Fungi incertae sedis</taxon>
        <taxon>Mucoromycota</taxon>
        <taxon>Glomeromycotina</taxon>
        <taxon>Glomeromycetes</taxon>
        <taxon>Diversisporales</taxon>
        <taxon>Gigasporaceae</taxon>
        <taxon>Dentiscutata</taxon>
    </lineage>
</organism>
<accession>A0ACA9KH18</accession>
<keyword evidence="2" id="KW-1185">Reference proteome</keyword>
<evidence type="ECO:0000313" key="1">
    <source>
        <dbReference type="EMBL" id="CAG8472963.1"/>
    </source>
</evidence>
<proteinExistence type="predicted"/>